<dbReference type="EC" id="5.2.1.8" evidence="3"/>
<dbReference type="GO" id="GO:0003755">
    <property type="term" value="F:peptidyl-prolyl cis-trans isomerase activity"/>
    <property type="evidence" value="ECO:0007669"/>
    <property type="project" value="UniProtKB-KW"/>
</dbReference>
<dbReference type="Pfam" id="PF13145">
    <property type="entry name" value="Rotamase_2"/>
    <property type="match status" value="1"/>
</dbReference>
<comment type="catalytic activity">
    <reaction evidence="1">
        <text>[protein]-peptidylproline (omega=180) = [protein]-peptidylproline (omega=0)</text>
        <dbReference type="Rhea" id="RHEA:16237"/>
        <dbReference type="Rhea" id="RHEA-COMP:10747"/>
        <dbReference type="Rhea" id="RHEA-COMP:10748"/>
        <dbReference type="ChEBI" id="CHEBI:83833"/>
        <dbReference type="ChEBI" id="CHEBI:83834"/>
        <dbReference type="EC" id="5.2.1.8"/>
    </reaction>
</comment>
<dbReference type="InterPro" id="IPR050245">
    <property type="entry name" value="PrsA_foldase"/>
</dbReference>
<evidence type="ECO:0000256" key="2">
    <source>
        <dbReference type="ARBA" id="ARBA00007656"/>
    </source>
</evidence>
<dbReference type="InterPro" id="IPR000297">
    <property type="entry name" value="PPIase_PpiC"/>
</dbReference>
<keyword evidence="7" id="KW-0413">Isomerase</keyword>
<dbReference type="Proteomes" id="UP000561181">
    <property type="component" value="Unassembled WGS sequence"/>
</dbReference>
<keyword evidence="5" id="KW-1133">Transmembrane helix</keyword>
<evidence type="ECO:0000259" key="6">
    <source>
        <dbReference type="Pfam" id="PF13145"/>
    </source>
</evidence>
<protein>
    <recommendedName>
        <fullName evidence="3">peptidylprolyl isomerase</fullName>
        <ecNumber evidence="3">5.2.1.8</ecNumber>
    </recommendedName>
</protein>
<evidence type="ECO:0000313" key="8">
    <source>
        <dbReference type="Proteomes" id="UP000561181"/>
    </source>
</evidence>
<reference evidence="7 8" key="1">
    <citation type="submission" date="2020-04" db="EMBL/GenBank/DDBJ databases">
        <authorList>
            <person name="Liu A."/>
        </authorList>
    </citation>
    <scope>NUCLEOTIDE SEQUENCE [LARGE SCALE GENOMIC DNA]</scope>
    <source>
        <strain evidence="7 8">RZ02</strain>
    </source>
</reference>
<name>A0A848QP20_9SPHN</name>
<gene>
    <name evidence="7" type="ORF">HKD42_09820</name>
</gene>
<keyword evidence="4" id="KW-0697">Rotamase</keyword>
<evidence type="ECO:0000256" key="3">
    <source>
        <dbReference type="ARBA" id="ARBA00013194"/>
    </source>
</evidence>
<comment type="caution">
    <text evidence="7">The sequence shown here is derived from an EMBL/GenBank/DDBJ whole genome shotgun (WGS) entry which is preliminary data.</text>
</comment>
<evidence type="ECO:0000313" key="7">
    <source>
        <dbReference type="EMBL" id="NMW32357.1"/>
    </source>
</evidence>
<dbReference type="AlphaFoldDB" id="A0A848QP20"/>
<dbReference type="PANTHER" id="PTHR47245">
    <property type="entry name" value="PEPTIDYLPROLYL ISOMERASE"/>
    <property type="match status" value="1"/>
</dbReference>
<dbReference type="RefSeq" id="WP_170012898.1">
    <property type="nucleotide sequence ID" value="NZ_JABCRE010000003.1"/>
</dbReference>
<feature type="transmembrane region" description="Helical" evidence="5">
    <location>
        <begin position="6"/>
        <end position="27"/>
    </location>
</feature>
<evidence type="ECO:0000256" key="5">
    <source>
        <dbReference type="SAM" id="Phobius"/>
    </source>
</evidence>
<dbReference type="PANTHER" id="PTHR47245:SF2">
    <property type="entry name" value="PEPTIDYL-PROLYL CIS-TRANS ISOMERASE HP_0175-RELATED"/>
    <property type="match status" value="1"/>
</dbReference>
<accession>A0A848QP20</accession>
<feature type="domain" description="PpiC" evidence="6">
    <location>
        <begin position="116"/>
        <end position="236"/>
    </location>
</feature>
<keyword evidence="8" id="KW-1185">Reference proteome</keyword>
<proteinExistence type="inferred from homology"/>
<sequence>MTLPNWAREPLVHFLVAGAAVFAFFVWKGEPADPASRDITITQEDRARLSLQWEQMMQRPPTDAELDSLTETWLREEVLYREALRLGLDRDDAVVRKRLANKMDYLATSIAETAQPSDRTLEAWLADNPHRFADDTTYSFDQLYFADKDTAIAALESLSGGQNGADMGDTISLPGTMDAGTAGAIERQFGIAFLEGLNGGKPSPDWTGPVPSGFGWHLIRLRARTAGRVPPLVDIRGRVESDWRNETLAQRRDDAYQLLRDAYQVDIQK</sequence>
<keyword evidence="5" id="KW-0812">Transmembrane</keyword>
<organism evidence="7 8">
    <name type="scientific">Pontixanthobacter rizhaonensis</name>
    <dbReference type="NCBI Taxonomy" id="2730337"/>
    <lineage>
        <taxon>Bacteria</taxon>
        <taxon>Pseudomonadati</taxon>
        <taxon>Pseudomonadota</taxon>
        <taxon>Alphaproteobacteria</taxon>
        <taxon>Sphingomonadales</taxon>
        <taxon>Erythrobacteraceae</taxon>
        <taxon>Pontixanthobacter</taxon>
    </lineage>
</organism>
<evidence type="ECO:0000256" key="1">
    <source>
        <dbReference type="ARBA" id="ARBA00000971"/>
    </source>
</evidence>
<evidence type="ECO:0000256" key="4">
    <source>
        <dbReference type="ARBA" id="ARBA00023110"/>
    </source>
</evidence>
<keyword evidence="5" id="KW-0472">Membrane</keyword>
<dbReference type="EMBL" id="JABCRE010000003">
    <property type="protein sequence ID" value="NMW32357.1"/>
    <property type="molecule type" value="Genomic_DNA"/>
</dbReference>
<comment type="similarity">
    <text evidence="2">Belongs to the PpiC/parvulin rotamase family.</text>
</comment>